<feature type="compositionally biased region" description="Basic and acidic residues" evidence="8">
    <location>
        <begin position="23"/>
        <end position="32"/>
    </location>
</feature>
<feature type="region of interest" description="Disordered" evidence="8">
    <location>
        <begin position="1689"/>
        <end position="1736"/>
    </location>
</feature>
<keyword evidence="4 9" id="KW-1133">Transmembrane helix</keyword>
<dbReference type="InterPro" id="IPR005821">
    <property type="entry name" value="Ion_trans_dom"/>
</dbReference>
<proteinExistence type="predicted"/>
<keyword evidence="7" id="KW-0407">Ion channel</keyword>
<dbReference type="InterPro" id="IPR057366">
    <property type="entry name" value="TRPM-like"/>
</dbReference>
<feature type="transmembrane region" description="Helical" evidence="9">
    <location>
        <begin position="1170"/>
        <end position="1194"/>
    </location>
</feature>
<feature type="region of interest" description="Disordered" evidence="8">
    <location>
        <begin position="1619"/>
        <end position="1645"/>
    </location>
</feature>
<evidence type="ECO:0000259" key="12">
    <source>
        <dbReference type="Pfam" id="PF25508"/>
    </source>
</evidence>
<feature type="domain" description="TRPM SLOG" evidence="11">
    <location>
        <begin position="230"/>
        <end position="499"/>
    </location>
</feature>
<evidence type="ECO:0000256" key="9">
    <source>
        <dbReference type="SAM" id="Phobius"/>
    </source>
</evidence>
<feature type="transmembrane region" description="Helical" evidence="9">
    <location>
        <begin position="1206"/>
        <end position="1225"/>
    </location>
</feature>
<evidence type="ECO:0000256" key="7">
    <source>
        <dbReference type="ARBA" id="ARBA00023303"/>
    </source>
</evidence>
<feature type="transmembrane region" description="Helical" evidence="9">
    <location>
        <begin position="1245"/>
        <end position="1264"/>
    </location>
</feature>
<feature type="domain" description="TRPM-like" evidence="12">
    <location>
        <begin position="554"/>
        <end position="674"/>
    </location>
</feature>
<evidence type="ECO:0000256" key="5">
    <source>
        <dbReference type="ARBA" id="ARBA00023065"/>
    </source>
</evidence>
<dbReference type="Pfam" id="PF18139">
    <property type="entry name" value="LSDAT_euk"/>
    <property type="match status" value="1"/>
</dbReference>
<evidence type="ECO:0000256" key="6">
    <source>
        <dbReference type="ARBA" id="ARBA00023136"/>
    </source>
</evidence>
<evidence type="ECO:0000256" key="2">
    <source>
        <dbReference type="ARBA" id="ARBA00022448"/>
    </source>
</evidence>
<name>A0A1I8ARU4_9BILA</name>
<dbReference type="Pfam" id="PF25508">
    <property type="entry name" value="TRPM2"/>
    <property type="match status" value="2"/>
</dbReference>
<dbReference type="Proteomes" id="UP000095287">
    <property type="component" value="Unplaced"/>
</dbReference>
<feature type="domain" description="Ion transport" evidence="10">
    <location>
        <begin position="1108"/>
        <end position="1360"/>
    </location>
</feature>
<evidence type="ECO:0000313" key="13">
    <source>
        <dbReference type="Proteomes" id="UP000095287"/>
    </source>
</evidence>
<feature type="compositionally biased region" description="Low complexity" evidence="8">
    <location>
        <begin position="1619"/>
        <end position="1628"/>
    </location>
</feature>
<feature type="compositionally biased region" description="Polar residues" evidence="8">
    <location>
        <begin position="1773"/>
        <end position="1790"/>
    </location>
</feature>
<feature type="region of interest" description="Disordered" evidence="8">
    <location>
        <begin position="1"/>
        <end position="70"/>
    </location>
</feature>
<dbReference type="WBParaSite" id="L893_g8809.t1">
    <property type="protein sequence ID" value="L893_g8809.t1"/>
    <property type="gene ID" value="L893_g8809"/>
</dbReference>
<feature type="compositionally biased region" description="Basic and acidic residues" evidence="8">
    <location>
        <begin position="1757"/>
        <end position="1772"/>
    </location>
</feature>
<dbReference type="GO" id="GO:0005261">
    <property type="term" value="F:monoatomic cation channel activity"/>
    <property type="evidence" value="ECO:0007669"/>
    <property type="project" value="TreeGrafter"/>
</dbReference>
<dbReference type="InterPro" id="IPR050927">
    <property type="entry name" value="TRPM"/>
</dbReference>
<sequence length="1790" mass="202202">MATNTSADQTLKDDAVASAISEYTRRSKEHQEGQGAQKRIKRHHRRFRDQAKVDGKESKHPVSGVNAAPQHVHGNDWREMLALTAMDVSDISMMKAPAGTEHVDVKAYQMGVDSVEGVPSVSAAVYNLAKSRTVSTTSLKQDWIEQTFQKLECAKFIPTNRDPTKCGCGRLKERHPENLIPEKYEEKDEDQLQPHRRTSEKWCIRKHTMKSATDAHGTIEFQGGPHPYKAQYLRLSFDTDPADIMHLFENMWQITPPKLIITVHGGITNFDIQPKLARVFRKGLFKAAMTTGAWIITSGINAGVIKHVAAALDAQSTTPRARSKIVCIGITPWGMLKKTDDFVGMDKAVDYHPHSFSPKGKFAVLNNRHSYYLLVDNGTVGRYGADIILRKRLEAYIAQKQKLGGKGSRSVPVVCVVLEGGTCTIRTVLDYVTSIPRVPVVVCDGSGRASDMLAFAHRFVQEDGTLPEGVRPQLRNLVENVFGYNRRSADDLVDDLVTCARQRSLMTVFRLGETQKQDVDHAILTALLKGHNLSPSDQLSLALAWNRVDIARSDIFVLGQEWPTSALNNAMMEALINDRVDFVRLLLENGVSMSSFLTIGRLEELYNTDKGPTNTLYYIVRDVQRIRSGYRYKLPHIGLAIEKLMGNAYKSNYTKPEFLEKYSIFRNKYKEAVRKCHSVEELSRGSSFVNEPTTPYASPMGLRNGMVNQVNSGPPQIISTVASESVLAAAASGSRALSNHIYWRSKIRRDNPMSVSQMRPPNLSESLEDFDDNLFSSSDSRKGDFRYPFSELLLWAVLTKRQEMALCMWEHGEEAMAKALVACKLYKSLAKEAAEDYLEVEICKELKEYAEEFRTLSLDLLDTCYQQDDAQTLQLLTYELTQWSDETCLSLAVIVNNKQFLAHPCCQILLADLWHGGMRIRSNSNLKVIMGLVVPFFILALEFKSKEELALQPQTAAEHEDEVNYASSTSSSSSSDTDSSSSSDSSDSDFDKDDVRMKRRRNSSGSINSRSLPSALFQSIRRKAPHQQQVAPISPSSTPAANKEIDLEKGVVDPKKHPNYQQFSVQKNASEPHKSPALGVKGMAHVARMRPLKLQQKYYEFFAAPVTSFWTWTISFVVFMCCLTYVLLVKTPPEPAVVEWYLFCYVVVYLVEMMRKLVMSGPRTIRQKFSYYFSSFWNVETTMAILIFLLGFALRLRHDTAPVGRVILALDSVLWSIKLLDFMSIHPKLGPYITMAGKMVLQMRYVVTLLVMGLLTFGLPRQSITYPDEEWHWLLFRNIFYKPYFMLYGEVYADEIDTCGDQVWDAHMENGILIRDVEAEPCVTGNWVPPSLMVIFLLAGLLLFALLMATFNNIFEQTTKVAGHIWLFQSYRQVMEYEGTPFIPPPFTPVYYLWMIIRYIRHHSGCCRKKIRNKNQRLFDFSLKLFLESDQVEKLHDFEEECMDDYAREKEYKKNNSSEERIHKTAEKSELLLVRTNDLDTKVTVLKGNVRSMESRIEQLASRQDELLDGVRQMRDLILSAIPQSRRPMSPNPALGMTDEAEDRQDGSEFSPRELNATHLSDSSEDELPTNQEPSMTVHRATKTTTVCGNEGILGHQRKRNASVGGSLRSLHQNIVSSVAMSSSPVTSAGNRPTPPGSIRKQARDNDEYTSITDAIAVSVKVPVAQKLRPSGTEVDLMYEDDEEIQIQPMVIGNDTQDDDDEEISQDGDDEDDTSSGGARHLGGPLTPNSTLRRAKRSFVEKQNTVMRMCEEEINTRILEHRRDSSNSEELHTNTPISPTPTEMSRSVPF</sequence>
<reference evidence="14" key="1">
    <citation type="submission" date="2016-11" db="UniProtKB">
        <authorList>
            <consortium name="WormBaseParasite"/>
        </authorList>
    </citation>
    <scope>IDENTIFICATION</scope>
</reference>
<dbReference type="GO" id="GO:0030001">
    <property type="term" value="P:metal ion transport"/>
    <property type="evidence" value="ECO:0007669"/>
    <property type="project" value="TreeGrafter"/>
</dbReference>
<feature type="compositionally biased region" description="Low complexity" evidence="8">
    <location>
        <begin position="967"/>
        <end position="985"/>
    </location>
</feature>
<feature type="transmembrane region" description="Helical" evidence="9">
    <location>
        <begin position="1331"/>
        <end position="1351"/>
    </location>
</feature>
<feature type="transmembrane region" description="Helical" evidence="9">
    <location>
        <begin position="1140"/>
        <end position="1158"/>
    </location>
</feature>
<keyword evidence="2" id="KW-0813">Transport</keyword>
<evidence type="ECO:0000259" key="11">
    <source>
        <dbReference type="Pfam" id="PF18139"/>
    </source>
</evidence>
<keyword evidence="13" id="KW-1185">Reference proteome</keyword>
<dbReference type="InterPro" id="IPR041491">
    <property type="entry name" value="TRPM_SLOG"/>
</dbReference>
<organism evidence="13 14">
    <name type="scientific">Steinernema glaseri</name>
    <dbReference type="NCBI Taxonomy" id="37863"/>
    <lineage>
        <taxon>Eukaryota</taxon>
        <taxon>Metazoa</taxon>
        <taxon>Ecdysozoa</taxon>
        <taxon>Nematoda</taxon>
        <taxon>Chromadorea</taxon>
        <taxon>Rhabditida</taxon>
        <taxon>Tylenchina</taxon>
        <taxon>Panagrolaimomorpha</taxon>
        <taxon>Strongyloidoidea</taxon>
        <taxon>Steinernematidae</taxon>
        <taxon>Steinernema</taxon>
    </lineage>
</organism>
<evidence type="ECO:0000259" key="10">
    <source>
        <dbReference type="Pfam" id="PF00520"/>
    </source>
</evidence>
<dbReference type="GO" id="GO:0005886">
    <property type="term" value="C:plasma membrane"/>
    <property type="evidence" value="ECO:0007669"/>
    <property type="project" value="TreeGrafter"/>
</dbReference>
<evidence type="ECO:0000313" key="14">
    <source>
        <dbReference type="WBParaSite" id="L893_g8809.t1"/>
    </source>
</evidence>
<evidence type="ECO:0000256" key="4">
    <source>
        <dbReference type="ARBA" id="ARBA00022989"/>
    </source>
</evidence>
<dbReference type="Pfam" id="PF00520">
    <property type="entry name" value="Ion_trans"/>
    <property type="match status" value="1"/>
</dbReference>
<feature type="region of interest" description="Disordered" evidence="8">
    <location>
        <begin position="1757"/>
        <end position="1790"/>
    </location>
</feature>
<dbReference type="PANTHER" id="PTHR13800:SF44">
    <property type="entry name" value="TRANSIENT RECEPTOR POTENTIAL CHANNEL"/>
    <property type="match status" value="1"/>
</dbReference>
<evidence type="ECO:0000256" key="3">
    <source>
        <dbReference type="ARBA" id="ARBA00022692"/>
    </source>
</evidence>
<feature type="region of interest" description="Disordered" evidence="8">
    <location>
        <begin position="1522"/>
        <end position="1578"/>
    </location>
</feature>
<dbReference type="PANTHER" id="PTHR13800">
    <property type="entry name" value="TRANSIENT RECEPTOR POTENTIAL CATION CHANNEL, SUBFAMILY M, MEMBER 6"/>
    <property type="match status" value="1"/>
</dbReference>
<feature type="domain" description="TRPM-like" evidence="12">
    <location>
        <begin position="772"/>
        <end position="903"/>
    </location>
</feature>
<protein>
    <submittedName>
        <fullName evidence="14">LSDAT_euk domain-containing protein</fullName>
    </submittedName>
</protein>
<keyword evidence="5" id="KW-0406">Ion transport</keyword>
<accession>A0A1I8ARU4</accession>
<feature type="compositionally biased region" description="Acidic residues" evidence="8">
    <location>
        <begin position="1696"/>
        <end position="1714"/>
    </location>
</feature>
<comment type="subcellular location">
    <subcellularLocation>
        <location evidence="1">Membrane</location>
        <topology evidence="1">Multi-pass membrane protein</topology>
    </subcellularLocation>
</comment>
<feature type="transmembrane region" description="Helical" evidence="9">
    <location>
        <begin position="1098"/>
        <end position="1128"/>
    </location>
</feature>
<keyword evidence="6 9" id="KW-0472">Membrane</keyword>
<feature type="region of interest" description="Disordered" evidence="8">
    <location>
        <begin position="953"/>
        <end position="1010"/>
    </location>
</feature>
<keyword evidence="3 9" id="KW-0812">Transmembrane</keyword>
<evidence type="ECO:0000256" key="8">
    <source>
        <dbReference type="SAM" id="MobiDB-lite"/>
    </source>
</evidence>
<feature type="compositionally biased region" description="Basic residues" evidence="8">
    <location>
        <begin position="38"/>
        <end position="47"/>
    </location>
</feature>
<feature type="compositionally biased region" description="Basic and acidic residues" evidence="8">
    <location>
        <begin position="48"/>
        <end position="60"/>
    </location>
</feature>
<evidence type="ECO:0000256" key="1">
    <source>
        <dbReference type="ARBA" id="ARBA00004141"/>
    </source>
</evidence>